<evidence type="ECO:0000313" key="1">
    <source>
        <dbReference type="EMBL" id="OLY44076.1"/>
    </source>
</evidence>
<comment type="caution">
    <text evidence="1">The sequence shown here is derived from an EMBL/GenBank/DDBJ whole genome shotgun (WGS) entry which is preliminary data.</text>
</comment>
<gene>
    <name evidence="1" type="ORF">PEB0149_015290</name>
</gene>
<protein>
    <submittedName>
        <fullName evidence="1">Uncharacterized protein</fullName>
    </submittedName>
</protein>
<name>A0A1R0FAS2_9HYPH</name>
<sequence length="52" mass="6370">MFIKERISRKTMGNPHLIKYLFIMIIKRFETLIPSVSDFEFSYTRFIWLHSS</sequence>
<dbReference type="EMBL" id="LXYT01000001">
    <property type="protein sequence ID" value="OLY44076.1"/>
    <property type="molecule type" value="Genomic_DNA"/>
</dbReference>
<organism evidence="1 2">
    <name type="scientific">Bartonella apis</name>
    <dbReference type="NCBI Taxonomy" id="1686310"/>
    <lineage>
        <taxon>Bacteria</taxon>
        <taxon>Pseudomonadati</taxon>
        <taxon>Pseudomonadota</taxon>
        <taxon>Alphaproteobacteria</taxon>
        <taxon>Hyphomicrobiales</taxon>
        <taxon>Bartonellaceae</taxon>
        <taxon>Bartonella</taxon>
    </lineage>
</organism>
<proteinExistence type="predicted"/>
<reference evidence="1 2" key="1">
    <citation type="submission" date="2016-12" db="EMBL/GenBank/DDBJ databases">
        <title>Comparative genomics of Bartonella apis.</title>
        <authorList>
            <person name="Engel P."/>
        </authorList>
    </citation>
    <scope>NUCLEOTIDE SEQUENCE [LARGE SCALE GENOMIC DNA]</scope>
    <source>
        <strain evidence="1 2">PEB0149</strain>
    </source>
</reference>
<keyword evidence="2" id="KW-1185">Reference proteome</keyword>
<dbReference type="Proteomes" id="UP000187344">
    <property type="component" value="Unassembled WGS sequence"/>
</dbReference>
<accession>A0A1R0FAS2</accession>
<dbReference type="AlphaFoldDB" id="A0A1R0FAS2"/>
<evidence type="ECO:0000313" key="2">
    <source>
        <dbReference type="Proteomes" id="UP000187344"/>
    </source>
</evidence>